<dbReference type="InterPro" id="IPR007554">
    <property type="entry name" value="Glycerophosphate_synth"/>
</dbReference>
<dbReference type="GO" id="GO:0005886">
    <property type="term" value="C:plasma membrane"/>
    <property type="evidence" value="ECO:0007669"/>
    <property type="project" value="UniProtKB-SubCell"/>
</dbReference>
<dbReference type="InterPro" id="IPR051612">
    <property type="entry name" value="Teichoic_Acid_Biosynth"/>
</dbReference>
<keyword evidence="8" id="KW-1185">Reference proteome</keyword>
<sequence length="389" mass="46120">MKQLIALAIIYFCRCLPIKKNKLFMFSYYGSNYGCNPKYITEYLVTHYPKGRFDVVWAFNDPNSKHLPTPIRKVKTMSFRYFYELCTAKVVITNYRTTELFVKRKNQYYIQTWHSSLRLKQIEKDAEDVLPDSYVQMARKDSMKCDLLLSGCKYSTNIFKRSFWFDGEIFEQGIPRNDMLIQHKSDDMGEIKRKLNIPKDKKILLYAPTFRKHNNLEVYDLDWTQLLNRLKNKFGSEWVILVKLHPHLISKSSQLINGNQHVKDVTSYEDIQELLFTADVLISDYSSLMFDFSITKRPCFLYVPDIHEYTKQDRKLYFDITDLPFISATSNSDLFDKIGNFHNRNYQDNLAKFLNRVGSYEEGRASEHLLKRIEAVCFNDKRSEMYEAV</sequence>
<evidence type="ECO:0000256" key="3">
    <source>
        <dbReference type="ARBA" id="ARBA00022475"/>
    </source>
</evidence>
<keyword evidence="3" id="KW-1003">Cell membrane</keyword>
<comment type="similarity">
    <text evidence="2">Belongs to the CDP-glycerol glycerophosphotransferase family.</text>
</comment>
<dbReference type="SUPFAM" id="SSF53756">
    <property type="entry name" value="UDP-Glycosyltransferase/glycogen phosphorylase"/>
    <property type="match status" value="1"/>
</dbReference>
<comment type="subcellular location">
    <subcellularLocation>
        <location evidence="1">Cell membrane</location>
        <topology evidence="1">Peripheral membrane protein</topology>
    </subcellularLocation>
</comment>
<dbReference type="AlphaFoldDB" id="A0A2A2II59"/>
<evidence type="ECO:0000256" key="6">
    <source>
        <dbReference type="ARBA" id="ARBA00023136"/>
    </source>
</evidence>
<reference evidence="7 8" key="1">
    <citation type="submission" date="2017-08" db="EMBL/GenBank/DDBJ databases">
        <title>Virgibacillus indicus sp. nov. and Virgibacillus profoundi sp. nov, two moderately halophilic bacteria isolated from marine sediment by using the Microfluidic Streak Plate.</title>
        <authorList>
            <person name="Xu B."/>
            <person name="Hu B."/>
            <person name="Wang J."/>
            <person name="Zhu Y."/>
            <person name="Huang L."/>
            <person name="Du W."/>
            <person name="Huang Y."/>
        </authorList>
    </citation>
    <scope>NUCLEOTIDE SEQUENCE [LARGE SCALE GENOMIC DNA]</scope>
    <source>
        <strain evidence="7 8">IO3-P3-H5</strain>
    </source>
</reference>
<organism evidence="7 8">
    <name type="scientific">Virgibacillus profundi</name>
    <dbReference type="NCBI Taxonomy" id="2024555"/>
    <lineage>
        <taxon>Bacteria</taxon>
        <taxon>Bacillati</taxon>
        <taxon>Bacillota</taxon>
        <taxon>Bacilli</taxon>
        <taxon>Bacillales</taxon>
        <taxon>Bacillaceae</taxon>
        <taxon>Virgibacillus</taxon>
    </lineage>
</organism>
<evidence type="ECO:0000256" key="4">
    <source>
        <dbReference type="ARBA" id="ARBA00022679"/>
    </source>
</evidence>
<dbReference type="EMBL" id="NPOA01000001">
    <property type="protein sequence ID" value="PAV31691.1"/>
    <property type="molecule type" value="Genomic_DNA"/>
</dbReference>
<keyword evidence="4 7" id="KW-0808">Transferase</keyword>
<dbReference type="InterPro" id="IPR043149">
    <property type="entry name" value="TagF_N"/>
</dbReference>
<dbReference type="Pfam" id="PF04464">
    <property type="entry name" value="Glyphos_transf"/>
    <property type="match status" value="1"/>
</dbReference>
<keyword evidence="6" id="KW-0472">Membrane</keyword>
<evidence type="ECO:0000256" key="2">
    <source>
        <dbReference type="ARBA" id="ARBA00010488"/>
    </source>
</evidence>
<dbReference type="InterPro" id="IPR043148">
    <property type="entry name" value="TagF_C"/>
</dbReference>
<dbReference type="PANTHER" id="PTHR37316">
    <property type="entry name" value="TEICHOIC ACID GLYCEROL-PHOSPHATE PRIMASE"/>
    <property type="match status" value="1"/>
</dbReference>
<evidence type="ECO:0000313" key="8">
    <source>
        <dbReference type="Proteomes" id="UP000218887"/>
    </source>
</evidence>
<comment type="caution">
    <text evidence="7">The sequence shown here is derived from an EMBL/GenBank/DDBJ whole genome shotgun (WGS) entry which is preliminary data.</text>
</comment>
<keyword evidence="5" id="KW-0777">Teichoic acid biosynthesis</keyword>
<gene>
    <name evidence="7" type="ORF">CIL05_02495</name>
</gene>
<protein>
    <submittedName>
        <fullName evidence="7">Glycerophosphotransferase</fullName>
    </submittedName>
</protein>
<accession>A0A2A2II59</accession>
<proteinExistence type="inferred from homology"/>
<dbReference type="Proteomes" id="UP000218887">
    <property type="component" value="Unassembled WGS sequence"/>
</dbReference>
<dbReference type="OrthoDB" id="9811865at2"/>
<dbReference type="Gene3D" id="3.40.50.11820">
    <property type="match status" value="1"/>
</dbReference>
<dbReference type="GO" id="GO:0019350">
    <property type="term" value="P:teichoic acid biosynthetic process"/>
    <property type="evidence" value="ECO:0007669"/>
    <property type="project" value="UniProtKB-KW"/>
</dbReference>
<evidence type="ECO:0000256" key="5">
    <source>
        <dbReference type="ARBA" id="ARBA00022944"/>
    </source>
</evidence>
<dbReference type="PANTHER" id="PTHR37316:SF3">
    <property type="entry name" value="TEICHOIC ACID GLYCEROL-PHOSPHATE TRANSFERASE"/>
    <property type="match status" value="1"/>
</dbReference>
<evidence type="ECO:0000313" key="7">
    <source>
        <dbReference type="EMBL" id="PAV31691.1"/>
    </source>
</evidence>
<name>A0A2A2II59_9BACI</name>
<dbReference type="Gene3D" id="3.40.50.12580">
    <property type="match status" value="1"/>
</dbReference>
<dbReference type="GO" id="GO:0047355">
    <property type="term" value="F:CDP-glycerol glycerophosphotransferase activity"/>
    <property type="evidence" value="ECO:0007669"/>
    <property type="project" value="InterPro"/>
</dbReference>
<evidence type="ECO:0000256" key="1">
    <source>
        <dbReference type="ARBA" id="ARBA00004202"/>
    </source>
</evidence>